<dbReference type="AlphaFoldDB" id="A0A0B7GJE5"/>
<keyword evidence="1" id="KW-1133">Transmembrane helix</keyword>
<gene>
    <name evidence="2" type="ORF">SSV_0483</name>
</gene>
<dbReference type="Proteomes" id="UP000183504">
    <property type="component" value="Unassembled WGS sequence"/>
</dbReference>
<evidence type="ECO:0000313" key="2">
    <source>
        <dbReference type="EMBL" id="CEL89794.1"/>
    </source>
</evidence>
<protein>
    <submittedName>
        <fullName evidence="2">Uncharacterized protein</fullName>
    </submittedName>
</protein>
<reference evidence="2 3" key="1">
    <citation type="submission" date="2015-01" db="EMBL/GenBank/DDBJ databases">
        <authorList>
            <person name="Pelicic Vladimir"/>
        </authorList>
    </citation>
    <scope>NUCLEOTIDE SEQUENCE [LARGE SCALE GENOMIC DNA]</scope>
    <source>
        <strain evidence="2 3">2908</strain>
    </source>
</reference>
<name>A0A0B7GJE5_STRSA</name>
<evidence type="ECO:0000313" key="3">
    <source>
        <dbReference type="Proteomes" id="UP000183504"/>
    </source>
</evidence>
<accession>A0A0B7GJE5</accession>
<sequence length="41" mass="4511">MCILGKIGQFGWMAFMMTIVVFVLLVVMTSAICNKGLNEEA</sequence>
<dbReference type="EMBL" id="CDMW01000001">
    <property type="protein sequence ID" value="CEL89794.1"/>
    <property type="molecule type" value="Genomic_DNA"/>
</dbReference>
<proteinExistence type="predicted"/>
<evidence type="ECO:0000256" key="1">
    <source>
        <dbReference type="SAM" id="Phobius"/>
    </source>
</evidence>
<keyword evidence="1" id="KW-0472">Membrane</keyword>
<keyword evidence="1" id="KW-0812">Transmembrane</keyword>
<organism evidence="2 3">
    <name type="scientific">Streptococcus sanguinis</name>
    <dbReference type="NCBI Taxonomy" id="1305"/>
    <lineage>
        <taxon>Bacteria</taxon>
        <taxon>Bacillati</taxon>
        <taxon>Bacillota</taxon>
        <taxon>Bacilli</taxon>
        <taxon>Lactobacillales</taxon>
        <taxon>Streptococcaceae</taxon>
        <taxon>Streptococcus</taxon>
    </lineage>
</organism>
<feature type="transmembrane region" description="Helical" evidence="1">
    <location>
        <begin position="12"/>
        <end position="32"/>
    </location>
</feature>